<dbReference type="Proteomes" id="UP001143370">
    <property type="component" value="Unassembled WGS sequence"/>
</dbReference>
<accession>A0A9W6J984</accession>
<evidence type="ECO:0000313" key="3">
    <source>
        <dbReference type="Proteomes" id="UP001143370"/>
    </source>
</evidence>
<proteinExistence type="predicted"/>
<gene>
    <name evidence="2" type="ORF">GCM10017643_33620</name>
</gene>
<sequence length="49" mass="4996">MPLPVRRGKGAGRGGGDTRSLIPGLDPGTQLLPDAAKDWVPGSSPGMRV</sequence>
<comment type="caution">
    <text evidence="2">The sequence shown here is derived from an EMBL/GenBank/DDBJ whole genome shotgun (WGS) entry which is preliminary data.</text>
</comment>
<reference evidence="2" key="1">
    <citation type="journal article" date="2014" name="Int. J. Syst. Evol. Microbiol.">
        <title>Complete genome sequence of Corynebacterium casei LMG S-19264T (=DSM 44701T), isolated from a smear-ripened cheese.</title>
        <authorList>
            <consortium name="US DOE Joint Genome Institute (JGI-PGF)"/>
            <person name="Walter F."/>
            <person name="Albersmeier A."/>
            <person name="Kalinowski J."/>
            <person name="Ruckert C."/>
        </authorList>
    </citation>
    <scope>NUCLEOTIDE SEQUENCE</scope>
    <source>
        <strain evidence="2">VKM B-2484</strain>
    </source>
</reference>
<name>A0A9W6J984_9HYPH</name>
<reference evidence="2" key="2">
    <citation type="submission" date="2023-01" db="EMBL/GenBank/DDBJ databases">
        <authorList>
            <person name="Sun Q."/>
            <person name="Evtushenko L."/>
        </authorList>
    </citation>
    <scope>NUCLEOTIDE SEQUENCE</scope>
    <source>
        <strain evidence="2">VKM B-2484</strain>
    </source>
</reference>
<dbReference type="AlphaFoldDB" id="A0A9W6J984"/>
<feature type="region of interest" description="Disordered" evidence="1">
    <location>
        <begin position="1"/>
        <end position="49"/>
    </location>
</feature>
<evidence type="ECO:0000256" key="1">
    <source>
        <dbReference type="SAM" id="MobiDB-lite"/>
    </source>
</evidence>
<keyword evidence="3" id="KW-1185">Reference proteome</keyword>
<protein>
    <submittedName>
        <fullName evidence="2">Uncharacterized protein</fullName>
    </submittedName>
</protein>
<feature type="compositionally biased region" description="Basic residues" evidence="1">
    <location>
        <begin position="1"/>
        <end position="10"/>
    </location>
</feature>
<dbReference type="EMBL" id="BSFJ01000025">
    <property type="protein sequence ID" value="GLK73245.1"/>
    <property type="molecule type" value="Genomic_DNA"/>
</dbReference>
<organism evidence="2 3">
    <name type="scientific">Ancylobacter dichloromethanicus</name>
    <dbReference type="NCBI Taxonomy" id="518825"/>
    <lineage>
        <taxon>Bacteria</taxon>
        <taxon>Pseudomonadati</taxon>
        <taxon>Pseudomonadota</taxon>
        <taxon>Alphaproteobacteria</taxon>
        <taxon>Hyphomicrobiales</taxon>
        <taxon>Xanthobacteraceae</taxon>
        <taxon>Ancylobacter</taxon>
    </lineage>
</organism>
<evidence type="ECO:0000313" key="2">
    <source>
        <dbReference type="EMBL" id="GLK73245.1"/>
    </source>
</evidence>